<feature type="signal peptide" evidence="1">
    <location>
        <begin position="1"/>
        <end position="23"/>
    </location>
</feature>
<name>A0A1X0J5X1_MYCRH</name>
<reference evidence="2 3" key="1">
    <citation type="submission" date="2016-12" db="EMBL/GenBank/DDBJ databases">
        <title>The new phylogeny of genus Mycobacterium.</title>
        <authorList>
            <person name="Tortoli E."/>
            <person name="Trovato A."/>
            <person name="Cirillo D.M."/>
        </authorList>
    </citation>
    <scope>NUCLEOTIDE SEQUENCE [LARGE SCALE GENOMIC DNA]</scope>
    <source>
        <strain evidence="2 3">DSM 44223</strain>
    </source>
</reference>
<organism evidence="2 3">
    <name type="scientific">Mycolicibacterium rhodesiae</name>
    <name type="common">Mycobacterium rhodesiae</name>
    <dbReference type="NCBI Taxonomy" id="36814"/>
    <lineage>
        <taxon>Bacteria</taxon>
        <taxon>Bacillati</taxon>
        <taxon>Actinomycetota</taxon>
        <taxon>Actinomycetes</taxon>
        <taxon>Mycobacteriales</taxon>
        <taxon>Mycobacteriaceae</taxon>
        <taxon>Mycolicibacterium</taxon>
    </lineage>
</organism>
<sequence length="169" mass="17911">MAHTKLRSLSAFAALCAAPTAMAFWLAPIAAADSASWNGEYAITFIVGPKAGTSIAAGQPEQQHTETYGFQSNCANGKCTATIISGPPPSNPTVPQPVQFTWDGSSWAQASDFQWQCLMPDETVQWNPAHAEVRYTPQADGSLSGTMHTEILSGACQGTVDMNMTAERA</sequence>
<dbReference type="RefSeq" id="WP_083117046.1">
    <property type="nucleotide sequence ID" value="NZ_JACKUO010000042.1"/>
</dbReference>
<keyword evidence="3" id="KW-1185">Reference proteome</keyword>
<keyword evidence="1" id="KW-0732">Signal</keyword>
<dbReference type="AlphaFoldDB" id="A0A1X0J5X1"/>
<feature type="chain" id="PRO_5012077643" description="Secreted protein" evidence="1">
    <location>
        <begin position="24"/>
        <end position="169"/>
    </location>
</feature>
<evidence type="ECO:0008006" key="4">
    <source>
        <dbReference type="Google" id="ProtNLM"/>
    </source>
</evidence>
<gene>
    <name evidence="2" type="ORF">BST42_03110</name>
</gene>
<evidence type="ECO:0000256" key="1">
    <source>
        <dbReference type="SAM" id="SignalP"/>
    </source>
</evidence>
<accession>A0A1X0J5X1</accession>
<evidence type="ECO:0000313" key="3">
    <source>
        <dbReference type="Proteomes" id="UP000192534"/>
    </source>
</evidence>
<dbReference type="Proteomes" id="UP000192534">
    <property type="component" value="Unassembled WGS sequence"/>
</dbReference>
<proteinExistence type="predicted"/>
<dbReference type="OrthoDB" id="4459650at2"/>
<comment type="caution">
    <text evidence="2">The sequence shown here is derived from an EMBL/GenBank/DDBJ whole genome shotgun (WGS) entry which is preliminary data.</text>
</comment>
<dbReference type="EMBL" id="MVIH01000001">
    <property type="protein sequence ID" value="ORB57380.1"/>
    <property type="molecule type" value="Genomic_DNA"/>
</dbReference>
<protein>
    <recommendedName>
        <fullName evidence="4">Secreted protein</fullName>
    </recommendedName>
</protein>
<evidence type="ECO:0000313" key="2">
    <source>
        <dbReference type="EMBL" id="ORB57380.1"/>
    </source>
</evidence>